<dbReference type="SUPFAM" id="SSF47090">
    <property type="entry name" value="PGBD-like"/>
    <property type="match status" value="1"/>
</dbReference>
<feature type="signal peptide" evidence="1">
    <location>
        <begin position="1"/>
        <end position="35"/>
    </location>
</feature>
<dbReference type="RefSeq" id="WP_003985823.1">
    <property type="nucleotide sequence ID" value="NZ_CP043497.1"/>
</dbReference>
<dbReference type="GeneID" id="66857361"/>
<sequence length="136" mass="14254">MNLRKRIALAAATTALGTGLAVVPAAGATASAAPAAKPAAVTAATDARLAGPYGCNYTNSEPTLSLGSRGKAVKEAQCLLKHWNVDIGRHGVDGKFGTDTRKAVREFQRRIHRTCHMPVDGIVGKKTWHALKHTGC</sequence>
<accession>A0ABY3YZX4</accession>
<evidence type="ECO:0000313" key="3">
    <source>
        <dbReference type="EMBL" id="UNZ03543.1"/>
    </source>
</evidence>
<keyword evidence="4" id="KW-1185">Reference proteome</keyword>
<dbReference type="EMBL" id="CP094298">
    <property type="protein sequence ID" value="UNZ03543.1"/>
    <property type="molecule type" value="Genomic_DNA"/>
</dbReference>
<feature type="domain" description="Peptidoglycan binding-like" evidence="2">
    <location>
        <begin position="69"/>
        <end position="131"/>
    </location>
</feature>
<dbReference type="Pfam" id="PF01471">
    <property type="entry name" value="PG_binding_1"/>
    <property type="match status" value="1"/>
</dbReference>
<reference evidence="3 4" key="1">
    <citation type="submission" date="2022-03" db="EMBL/GenBank/DDBJ databases">
        <title>Complete genome of Streptomyces rimosus ssp. rimosus R7 (=ATCC 10970).</title>
        <authorList>
            <person name="Beganovic S."/>
            <person name="Ruckert C."/>
            <person name="Busche T."/>
            <person name="Kalinowski J."/>
            <person name="Wittmann C."/>
        </authorList>
    </citation>
    <scope>NUCLEOTIDE SEQUENCE [LARGE SCALE GENOMIC DNA]</scope>
    <source>
        <strain evidence="3 4">R7</strain>
    </source>
</reference>
<dbReference type="InterPro" id="IPR036365">
    <property type="entry name" value="PGBD-like_sf"/>
</dbReference>
<evidence type="ECO:0000259" key="2">
    <source>
        <dbReference type="Pfam" id="PF01471"/>
    </source>
</evidence>
<gene>
    <name evidence="3" type="ORF">SRIMR7_15395</name>
</gene>
<evidence type="ECO:0000313" key="4">
    <source>
        <dbReference type="Proteomes" id="UP000829494"/>
    </source>
</evidence>
<evidence type="ECO:0000256" key="1">
    <source>
        <dbReference type="SAM" id="SignalP"/>
    </source>
</evidence>
<keyword evidence="1" id="KW-0732">Signal</keyword>
<protein>
    <submittedName>
        <fullName evidence="3">Peptidoglycan binding domain protein</fullName>
    </submittedName>
</protein>
<dbReference type="InterPro" id="IPR036366">
    <property type="entry name" value="PGBDSf"/>
</dbReference>
<proteinExistence type="predicted"/>
<dbReference type="Gene3D" id="1.10.101.10">
    <property type="entry name" value="PGBD-like superfamily/PGBD"/>
    <property type="match status" value="1"/>
</dbReference>
<organism evidence="3 4">
    <name type="scientific">Streptomyces rimosus subsp. rimosus</name>
    <dbReference type="NCBI Taxonomy" id="132474"/>
    <lineage>
        <taxon>Bacteria</taxon>
        <taxon>Bacillati</taxon>
        <taxon>Actinomycetota</taxon>
        <taxon>Actinomycetes</taxon>
        <taxon>Kitasatosporales</taxon>
        <taxon>Streptomycetaceae</taxon>
        <taxon>Streptomyces</taxon>
    </lineage>
</organism>
<dbReference type="InterPro" id="IPR002477">
    <property type="entry name" value="Peptidoglycan-bd-like"/>
</dbReference>
<feature type="chain" id="PRO_5045464490" evidence="1">
    <location>
        <begin position="36"/>
        <end position="136"/>
    </location>
</feature>
<dbReference type="Proteomes" id="UP000829494">
    <property type="component" value="Chromosome"/>
</dbReference>
<name>A0ABY3YZX4_STRRM</name>